<dbReference type="GO" id="GO:0006206">
    <property type="term" value="P:pyrimidine nucleobase metabolic process"/>
    <property type="evidence" value="ECO:0007669"/>
    <property type="project" value="InterPro"/>
</dbReference>
<dbReference type="GO" id="GO:0006213">
    <property type="term" value="P:pyrimidine nucleoside metabolic process"/>
    <property type="evidence" value="ECO:0007669"/>
    <property type="project" value="InterPro"/>
</dbReference>
<dbReference type="InterPro" id="IPR000053">
    <property type="entry name" value="Thymidine/pyrmidine_PPase"/>
</dbReference>
<dbReference type="SMART" id="SM00941">
    <property type="entry name" value="PYNP_C"/>
    <property type="match status" value="1"/>
</dbReference>
<dbReference type="InterPro" id="IPR036566">
    <property type="entry name" value="PYNP-like_C_sf"/>
</dbReference>
<dbReference type="NCBIfam" id="TIGR02644">
    <property type="entry name" value="Y_phosphoryl"/>
    <property type="match status" value="1"/>
</dbReference>
<evidence type="ECO:0000259" key="12">
    <source>
        <dbReference type="SMART" id="SM00941"/>
    </source>
</evidence>
<organism evidence="13 14">
    <name type="scientific">Bacillus thermozeamaize</name>
    <dbReference type="NCBI Taxonomy" id="230954"/>
    <lineage>
        <taxon>Bacteria</taxon>
        <taxon>Bacillati</taxon>
        <taxon>Bacillota</taxon>
        <taxon>Bacilli</taxon>
        <taxon>Bacillales</taxon>
        <taxon>Bacillaceae</taxon>
        <taxon>Bacillus</taxon>
    </lineage>
</organism>
<dbReference type="NCBIfam" id="NF004490">
    <property type="entry name" value="PRK05820.1"/>
    <property type="match status" value="1"/>
</dbReference>
<evidence type="ECO:0000256" key="2">
    <source>
        <dbReference type="ARBA" id="ARBA00001958"/>
    </source>
</evidence>
<dbReference type="PANTHER" id="PTHR10515:SF0">
    <property type="entry name" value="THYMIDINE PHOSPHORYLASE"/>
    <property type="match status" value="1"/>
</dbReference>
<evidence type="ECO:0000256" key="6">
    <source>
        <dbReference type="ARBA" id="ARBA00011889"/>
    </source>
</evidence>
<name>A0A1Y3PBY3_9BACI</name>
<dbReference type="GO" id="GO:0009032">
    <property type="term" value="F:thymidine phosphorylase activity"/>
    <property type="evidence" value="ECO:0007669"/>
    <property type="project" value="TreeGrafter"/>
</dbReference>
<dbReference type="Gene3D" id="3.40.1030.10">
    <property type="entry name" value="Nucleoside phosphorylase/phosphoribosyltransferase catalytic domain"/>
    <property type="match status" value="1"/>
</dbReference>
<dbReference type="GO" id="GO:0005829">
    <property type="term" value="C:cytosol"/>
    <property type="evidence" value="ECO:0007669"/>
    <property type="project" value="TreeGrafter"/>
</dbReference>
<comment type="subunit">
    <text evidence="5">Homodimer.</text>
</comment>
<proteinExistence type="inferred from homology"/>
<comment type="catalytic activity">
    <reaction evidence="1">
        <text>2'-deoxyuridine + phosphate = 2-deoxy-alpha-D-ribose 1-phosphate + uracil</text>
        <dbReference type="Rhea" id="RHEA:22824"/>
        <dbReference type="ChEBI" id="CHEBI:16450"/>
        <dbReference type="ChEBI" id="CHEBI:17568"/>
        <dbReference type="ChEBI" id="CHEBI:43474"/>
        <dbReference type="ChEBI" id="CHEBI:57259"/>
        <dbReference type="EC" id="2.4.2.2"/>
    </reaction>
</comment>
<dbReference type="SUPFAM" id="SSF52418">
    <property type="entry name" value="Nucleoside phosphorylase/phosphoribosyltransferase catalytic domain"/>
    <property type="match status" value="1"/>
</dbReference>
<dbReference type="Gene3D" id="1.20.970.10">
    <property type="entry name" value="Transferase, Pyrimidine Nucleoside Phosphorylase, Chain C"/>
    <property type="match status" value="1"/>
</dbReference>
<dbReference type="Gene3D" id="3.90.1170.30">
    <property type="entry name" value="Pyrimidine nucleoside phosphorylase-like, C-terminal domain"/>
    <property type="match status" value="1"/>
</dbReference>
<protein>
    <recommendedName>
        <fullName evidence="7">Pyrimidine-nucleoside phosphorylase</fullName>
        <ecNumber evidence="6">2.4.2.2</ecNumber>
    </recommendedName>
</protein>
<evidence type="ECO:0000256" key="11">
    <source>
        <dbReference type="ARBA" id="ARBA00048525"/>
    </source>
</evidence>
<evidence type="ECO:0000256" key="8">
    <source>
        <dbReference type="ARBA" id="ARBA00022676"/>
    </source>
</evidence>
<reference evidence="14" key="1">
    <citation type="submission" date="2016-06" db="EMBL/GenBank/DDBJ databases">
        <authorList>
            <person name="Nascimento L."/>
            <person name="Pereira R.V."/>
            <person name="Martins L.F."/>
            <person name="Quaggio R.B."/>
            <person name="Silva A.M."/>
            <person name="Setubal J.C."/>
        </authorList>
    </citation>
    <scope>NUCLEOTIDE SEQUENCE [LARGE SCALE GENOMIC DNA]</scope>
</reference>
<evidence type="ECO:0000256" key="7">
    <source>
        <dbReference type="ARBA" id="ARBA00014680"/>
    </source>
</evidence>
<dbReference type="NCBIfam" id="NF004747">
    <property type="entry name" value="PRK06078.1"/>
    <property type="match status" value="1"/>
</dbReference>
<evidence type="ECO:0000256" key="5">
    <source>
        <dbReference type="ARBA" id="ARBA00011738"/>
    </source>
</evidence>
<dbReference type="FunFam" id="3.40.1030.10:FF:000003">
    <property type="entry name" value="Pyrimidine-nucleoside phosphorylase"/>
    <property type="match status" value="1"/>
</dbReference>
<dbReference type="Pfam" id="PF02885">
    <property type="entry name" value="Glycos_trans_3N"/>
    <property type="match status" value="1"/>
</dbReference>
<dbReference type="Proteomes" id="UP000196475">
    <property type="component" value="Unassembled WGS sequence"/>
</dbReference>
<dbReference type="InterPro" id="IPR036320">
    <property type="entry name" value="Glycosyl_Trfase_fam3_N_dom_sf"/>
</dbReference>
<dbReference type="SUPFAM" id="SSF47648">
    <property type="entry name" value="Nucleoside phosphorylase/phosphoribosyltransferase N-terminal domain"/>
    <property type="match status" value="1"/>
</dbReference>
<dbReference type="PANTHER" id="PTHR10515">
    <property type="entry name" value="THYMIDINE PHOSPHORYLASE"/>
    <property type="match status" value="1"/>
</dbReference>
<evidence type="ECO:0000313" key="13">
    <source>
        <dbReference type="EMBL" id="OUM84840.1"/>
    </source>
</evidence>
<dbReference type="EMBL" id="LZRT01000120">
    <property type="protein sequence ID" value="OUM84840.1"/>
    <property type="molecule type" value="Genomic_DNA"/>
</dbReference>
<dbReference type="InterPro" id="IPR017459">
    <property type="entry name" value="Glycosyl_Trfase_fam3_N_dom"/>
</dbReference>
<gene>
    <name evidence="13" type="primary">deoA</name>
    <name evidence="13" type="ORF">BAA01_07905</name>
</gene>
<evidence type="ECO:0000256" key="4">
    <source>
        <dbReference type="ARBA" id="ARBA00006915"/>
    </source>
</evidence>
<evidence type="ECO:0000313" key="14">
    <source>
        <dbReference type="Proteomes" id="UP000196475"/>
    </source>
</evidence>
<dbReference type="InterPro" id="IPR018090">
    <property type="entry name" value="Pyrmidine_PPas_bac/euk"/>
</dbReference>
<keyword evidence="8" id="KW-0328">Glycosyltransferase</keyword>
<dbReference type="EC" id="2.4.2.2" evidence="6"/>
<comment type="cofactor">
    <cofactor evidence="2">
        <name>K(+)</name>
        <dbReference type="ChEBI" id="CHEBI:29103"/>
    </cofactor>
</comment>
<evidence type="ECO:0000256" key="10">
    <source>
        <dbReference type="ARBA" id="ARBA00048453"/>
    </source>
</evidence>
<comment type="similarity">
    <text evidence="4">Belongs to the thymidine/pyrimidine-nucleoside phosphorylase family.</text>
</comment>
<dbReference type="InterPro" id="IPR035902">
    <property type="entry name" value="Nuc_phospho_transferase"/>
</dbReference>
<dbReference type="Pfam" id="PF07831">
    <property type="entry name" value="PYNP_C"/>
    <property type="match status" value="1"/>
</dbReference>
<feature type="domain" description="Pyrimidine nucleoside phosphorylase C-terminal" evidence="12">
    <location>
        <begin position="345"/>
        <end position="418"/>
    </location>
</feature>
<dbReference type="PIRSF" id="PIRSF000478">
    <property type="entry name" value="TP_PyNP"/>
    <property type="match status" value="1"/>
</dbReference>
<evidence type="ECO:0000256" key="1">
    <source>
        <dbReference type="ARBA" id="ARBA00001066"/>
    </source>
</evidence>
<comment type="caution">
    <text evidence="13">The sequence shown here is derived from an EMBL/GenBank/DDBJ whole genome shotgun (WGS) entry which is preliminary data.</text>
</comment>
<dbReference type="Pfam" id="PF00591">
    <property type="entry name" value="Glycos_transf_3"/>
    <property type="match status" value="1"/>
</dbReference>
<sequence length="437" mass="46962">MRAVDLIRKKREGQPLSREEIHYLINGFTTGRIPDYQMAAWAMAVCFRGMDEQETAELTEAMVRSGEQVDLSGIDGVVVDKHSTGGVGDTTTLVLAPLVAACGVPVAKMSGKSLGHTGGTIDKLAGIPGFTTQLDRQRFIQQVNRIGLALTSQSESLVPADKRLYALRDVTATVDSIPLIASSIMSKKIASGAQAIVLDVKVGSGAFMKTLEEADELARMMVQLGNRLGRKTAAVISDMNQPLGRAVGSALEVREAILALKGEGEPRLVELCLHLGSLMLLLAGRVPSEKEGRRLLEEALASGQALAKMKQWIAAQGGQPEVVDEPERLPLAAFRRTVRAQEEGYLSRIDTEQVGIAAVMLGAGRNVKEDHLDPSVGLLFEQRLGQYVRPGDPLFTIYSGNEQASEVEALLRKSVHLSKTPPAVPPLIYQTITGPGD</sequence>
<comment type="catalytic activity">
    <reaction evidence="11">
        <text>thymidine + phosphate = 2-deoxy-alpha-D-ribose 1-phosphate + thymine</text>
        <dbReference type="Rhea" id="RHEA:16037"/>
        <dbReference type="ChEBI" id="CHEBI:17748"/>
        <dbReference type="ChEBI" id="CHEBI:17821"/>
        <dbReference type="ChEBI" id="CHEBI:43474"/>
        <dbReference type="ChEBI" id="CHEBI:57259"/>
        <dbReference type="EC" id="2.4.2.2"/>
    </reaction>
</comment>
<comment type="catalytic activity">
    <reaction evidence="10">
        <text>uridine + phosphate = alpha-D-ribose 1-phosphate + uracil</text>
        <dbReference type="Rhea" id="RHEA:24388"/>
        <dbReference type="ChEBI" id="CHEBI:16704"/>
        <dbReference type="ChEBI" id="CHEBI:17568"/>
        <dbReference type="ChEBI" id="CHEBI:43474"/>
        <dbReference type="ChEBI" id="CHEBI:57720"/>
        <dbReference type="EC" id="2.4.2.2"/>
    </reaction>
</comment>
<dbReference type="AlphaFoldDB" id="A0A1Y3PBY3"/>
<dbReference type="InterPro" id="IPR013102">
    <property type="entry name" value="PYNP_C"/>
</dbReference>
<evidence type="ECO:0000256" key="3">
    <source>
        <dbReference type="ARBA" id="ARBA00003877"/>
    </source>
</evidence>
<dbReference type="InterPro" id="IPR000312">
    <property type="entry name" value="Glycosyl_Trfase_fam3"/>
</dbReference>
<dbReference type="SUPFAM" id="SSF54680">
    <property type="entry name" value="Pyrimidine nucleoside phosphorylase C-terminal domain"/>
    <property type="match status" value="1"/>
</dbReference>
<evidence type="ECO:0000256" key="9">
    <source>
        <dbReference type="ARBA" id="ARBA00022679"/>
    </source>
</evidence>
<accession>A0A1Y3PBY3</accession>
<comment type="function">
    <text evidence="3">Catalyzes phosphorolysis of the pyrimidine nucleosides uridine, thymidine and 2'-deoxyuridine with the formation of the corresponding pyrimidine base and ribose-1-phosphate.</text>
</comment>
<dbReference type="GO" id="GO:0004645">
    <property type="term" value="F:1,4-alpha-oligoglucan phosphorylase activity"/>
    <property type="evidence" value="ECO:0007669"/>
    <property type="project" value="InterPro"/>
</dbReference>
<keyword evidence="9" id="KW-0808">Transferase</keyword>